<evidence type="ECO:0000313" key="3">
    <source>
        <dbReference type="Proteomes" id="UP001410795"/>
    </source>
</evidence>
<evidence type="ECO:0000256" key="1">
    <source>
        <dbReference type="SAM" id="SignalP"/>
    </source>
</evidence>
<comment type="caution">
    <text evidence="2">The sequence shown here is derived from an EMBL/GenBank/DDBJ whole genome shotgun (WGS) entry which is preliminary data.</text>
</comment>
<protein>
    <submittedName>
        <fullName evidence="2">Phosphate/phosphite/phosphonate ABC transporter substrate-binding protein</fullName>
    </submittedName>
</protein>
<feature type="chain" id="PRO_5045438363" evidence="1">
    <location>
        <begin position="29"/>
        <end position="318"/>
    </location>
</feature>
<evidence type="ECO:0000313" key="2">
    <source>
        <dbReference type="EMBL" id="GAA3649535.1"/>
    </source>
</evidence>
<reference evidence="3" key="1">
    <citation type="journal article" date="2019" name="Int. J. Syst. Evol. Microbiol.">
        <title>The Global Catalogue of Microorganisms (GCM) 10K type strain sequencing project: providing services to taxonomists for standard genome sequencing and annotation.</title>
        <authorList>
            <consortium name="The Broad Institute Genomics Platform"/>
            <consortium name="The Broad Institute Genome Sequencing Center for Infectious Disease"/>
            <person name="Wu L."/>
            <person name="Ma J."/>
        </authorList>
    </citation>
    <scope>NUCLEOTIDE SEQUENCE [LARGE SCALE GENOMIC DNA]</scope>
    <source>
        <strain evidence="3">JCM 16546</strain>
    </source>
</reference>
<dbReference type="EMBL" id="BAAAYV010000004">
    <property type="protein sequence ID" value="GAA3649535.1"/>
    <property type="molecule type" value="Genomic_DNA"/>
</dbReference>
<name>A0ABP7B728_9MICO</name>
<organism evidence="2 3">
    <name type="scientific">Microbacterium marinilacus</name>
    <dbReference type="NCBI Taxonomy" id="415209"/>
    <lineage>
        <taxon>Bacteria</taxon>
        <taxon>Bacillati</taxon>
        <taxon>Actinomycetota</taxon>
        <taxon>Actinomycetes</taxon>
        <taxon>Micrococcales</taxon>
        <taxon>Microbacteriaceae</taxon>
        <taxon>Microbacterium</taxon>
    </lineage>
</organism>
<dbReference type="PROSITE" id="PS51257">
    <property type="entry name" value="PROKAR_LIPOPROTEIN"/>
    <property type="match status" value="1"/>
</dbReference>
<keyword evidence="3" id="KW-1185">Reference proteome</keyword>
<dbReference type="PANTHER" id="PTHR35841">
    <property type="entry name" value="PHOSPHONATES-BINDING PERIPLASMIC PROTEIN"/>
    <property type="match status" value="1"/>
</dbReference>
<dbReference type="SUPFAM" id="SSF53850">
    <property type="entry name" value="Periplasmic binding protein-like II"/>
    <property type="match status" value="1"/>
</dbReference>
<dbReference type="RefSeq" id="WP_221859956.1">
    <property type="nucleotide sequence ID" value="NZ_BAAAYV010000004.1"/>
</dbReference>
<feature type="signal peptide" evidence="1">
    <location>
        <begin position="1"/>
        <end position="28"/>
    </location>
</feature>
<dbReference type="Pfam" id="PF12974">
    <property type="entry name" value="Phosphonate-bd"/>
    <property type="match status" value="1"/>
</dbReference>
<dbReference type="PANTHER" id="PTHR35841:SF1">
    <property type="entry name" value="PHOSPHONATES-BINDING PERIPLASMIC PROTEIN"/>
    <property type="match status" value="1"/>
</dbReference>
<dbReference type="Gene3D" id="3.40.190.10">
    <property type="entry name" value="Periplasmic binding protein-like II"/>
    <property type="match status" value="2"/>
</dbReference>
<accession>A0ABP7B728</accession>
<gene>
    <name evidence="2" type="ORF">GCM10022202_06550</name>
</gene>
<dbReference type="Proteomes" id="UP001410795">
    <property type="component" value="Unassembled WGS sequence"/>
</dbReference>
<sequence length="318" mass="32962">MQSTIKRGLALTAGLTLAFGLAACSSPAEEPAAGGSEAPAEASSEGTFAKDENTLVFAVLPDHEGADQDAEPIAEWIGEITGKEVDFFPATDYTAVVQGLASGQIDVAQISAFTYYQSQAAGAEIEPIGAQITEEGAEPGYYSVAIANPEWDGQTLADFADEPICFVNPTSTSGFAVPMGGLIGAGVEVADENIIAPEGGSHDLNAAKVAEGAECQVGFAQDIDADPLIESGDLVEVERVLAPAAPIVMQAALPQDVKDQLTAELADSTQESLTDAGIELNDFLSEGWFGFGAVDDAYYDLIRDLCTEVADKVEACQA</sequence>
<proteinExistence type="predicted"/>
<keyword evidence="1" id="KW-0732">Signal</keyword>